<comment type="caution">
    <text evidence="1">The sequence shown here is derived from an EMBL/GenBank/DDBJ whole genome shotgun (WGS) entry which is preliminary data.</text>
</comment>
<protein>
    <recommendedName>
        <fullName evidence="3">CopG-like ribbon-helix-helix domain-containing protein</fullName>
    </recommendedName>
</protein>
<evidence type="ECO:0008006" key="3">
    <source>
        <dbReference type="Google" id="ProtNLM"/>
    </source>
</evidence>
<accession>A0A543K8V0</accession>
<dbReference type="InterPro" id="IPR010985">
    <property type="entry name" value="Ribbon_hlx_hlx"/>
</dbReference>
<dbReference type="AlphaFoldDB" id="A0A543K8V0"/>
<dbReference type="SUPFAM" id="SSF47598">
    <property type="entry name" value="Ribbon-helix-helix"/>
    <property type="match status" value="1"/>
</dbReference>
<dbReference type="EMBL" id="VFPT01000001">
    <property type="protein sequence ID" value="TQM91473.1"/>
    <property type="molecule type" value="Genomic_DNA"/>
</dbReference>
<evidence type="ECO:0000313" key="2">
    <source>
        <dbReference type="Proteomes" id="UP000320582"/>
    </source>
</evidence>
<reference evidence="1 2" key="1">
    <citation type="submission" date="2019-06" db="EMBL/GenBank/DDBJ databases">
        <title>Genomic Encyclopedia of Archaeal and Bacterial Type Strains, Phase II (KMG-II): from individual species to whole genera.</title>
        <authorList>
            <person name="Goeker M."/>
        </authorList>
    </citation>
    <scope>NUCLEOTIDE SEQUENCE [LARGE SCALE GENOMIC DNA]</scope>
    <source>
        <strain evidence="1 2">DSM 18423</strain>
    </source>
</reference>
<name>A0A543K8V0_9RHOB</name>
<proteinExistence type="predicted"/>
<keyword evidence="2" id="KW-1185">Reference proteome</keyword>
<gene>
    <name evidence="1" type="ORF">BD293_0024</name>
</gene>
<sequence>MLTMSEKRELRSTPLGLRVTPSLKSALESAANDDRRSVASMAEMILTDWLEAKGYLEKNPK</sequence>
<organism evidence="1 2">
    <name type="scientific">Roseinatronobacter monicus</name>
    <dbReference type="NCBI Taxonomy" id="393481"/>
    <lineage>
        <taxon>Bacteria</taxon>
        <taxon>Pseudomonadati</taxon>
        <taxon>Pseudomonadota</taxon>
        <taxon>Alphaproteobacteria</taxon>
        <taxon>Rhodobacterales</taxon>
        <taxon>Paracoccaceae</taxon>
        <taxon>Roseinatronobacter</taxon>
    </lineage>
</organism>
<dbReference type="Proteomes" id="UP000320582">
    <property type="component" value="Unassembled WGS sequence"/>
</dbReference>
<evidence type="ECO:0000313" key="1">
    <source>
        <dbReference type="EMBL" id="TQM91473.1"/>
    </source>
</evidence>
<dbReference type="GO" id="GO:0006355">
    <property type="term" value="P:regulation of DNA-templated transcription"/>
    <property type="evidence" value="ECO:0007669"/>
    <property type="project" value="InterPro"/>
</dbReference>